<evidence type="ECO:0000256" key="5">
    <source>
        <dbReference type="ARBA" id="ARBA00022723"/>
    </source>
</evidence>
<dbReference type="Gene3D" id="1.10.630.10">
    <property type="entry name" value="Cytochrome P450"/>
    <property type="match status" value="2"/>
</dbReference>
<reference evidence="12" key="2">
    <citation type="submission" date="2015-01" db="EMBL/GenBank/DDBJ databases">
        <title>Evolutionary Origins and Diversification of the Mycorrhizal Mutualists.</title>
        <authorList>
            <consortium name="DOE Joint Genome Institute"/>
            <consortium name="Mycorrhizal Genomics Consortium"/>
            <person name="Kohler A."/>
            <person name="Kuo A."/>
            <person name="Nagy L.G."/>
            <person name="Floudas D."/>
            <person name="Copeland A."/>
            <person name="Barry K.W."/>
            <person name="Cichocki N."/>
            <person name="Veneault-Fourrey C."/>
            <person name="LaButti K."/>
            <person name="Lindquist E.A."/>
            <person name="Lipzen A."/>
            <person name="Lundell T."/>
            <person name="Morin E."/>
            <person name="Murat C."/>
            <person name="Riley R."/>
            <person name="Ohm R."/>
            <person name="Sun H."/>
            <person name="Tunlid A."/>
            <person name="Henrissat B."/>
            <person name="Grigoriev I.V."/>
            <person name="Hibbett D.S."/>
            <person name="Martin F."/>
        </authorList>
    </citation>
    <scope>NUCLEOTIDE SEQUENCE [LARGE SCALE GENOMIC DNA]</scope>
    <source>
        <strain evidence="12">MAFF 305830</strain>
    </source>
</reference>
<dbReference type="EMBL" id="KN824315">
    <property type="protein sequence ID" value="KIM25305.1"/>
    <property type="molecule type" value="Genomic_DNA"/>
</dbReference>
<dbReference type="GO" id="GO:0016705">
    <property type="term" value="F:oxidoreductase activity, acting on paired donors, with incorporation or reduction of molecular oxygen"/>
    <property type="evidence" value="ECO:0007669"/>
    <property type="project" value="InterPro"/>
</dbReference>
<dbReference type="GO" id="GO:0005506">
    <property type="term" value="F:iron ion binding"/>
    <property type="evidence" value="ECO:0007669"/>
    <property type="project" value="InterPro"/>
</dbReference>
<comment type="pathway">
    <text evidence="2">Secondary metabolite biosynthesis.</text>
</comment>
<evidence type="ECO:0000256" key="1">
    <source>
        <dbReference type="ARBA" id="ARBA00001971"/>
    </source>
</evidence>
<keyword evidence="8 10" id="KW-0503">Monooxygenase</keyword>
<comment type="cofactor">
    <cofactor evidence="1 9">
        <name>heme</name>
        <dbReference type="ChEBI" id="CHEBI:30413"/>
    </cofactor>
</comment>
<dbReference type="PROSITE" id="PS00086">
    <property type="entry name" value="CYTOCHROME_P450"/>
    <property type="match status" value="1"/>
</dbReference>
<keyword evidence="6 10" id="KW-0560">Oxidoreductase</keyword>
<dbReference type="HOGENOM" id="CLU_001570_25_0_1"/>
<dbReference type="InterPro" id="IPR002401">
    <property type="entry name" value="Cyt_P450_E_grp-I"/>
</dbReference>
<evidence type="ECO:0000256" key="7">
    <source>
        <dbReference type="ARBA" id="ARBA00023004"/>
    </source>
</evidence>
<dbReference type="PANTHER" id="PTHR24305:SF166">
    <property type="entry name" value="CYTOCHROME P450 12A4, MITOCHONDRIAL-RELATED"/>
    <property type="match status" value="1"/>
</dbReference>
<evidence type="ECO:0000313" key="11">
    <source>
        <dbReference type="EMBL" id="KIM25305.1"/>
    </source>
</evidence>
<comment type="similarity">
    <text evidence="3 10">Belongs to the cytochrome P450 family.</text>
</comment>
<dbReference type="PRINTS" id="PR00385">
    <property type="entry name" value="P450"/>
</dbReference>
<feature type="non-terminal residue" evidence="11">
    <location>
        <position position="697"/>
    </location>
</feature>
<evidence type="ECO:0000256" key="6">
    <source>
        <dbReference type="ARBA" id="ARBA00023002"/>
    </source>
</evidence>
<dbReference type="OrthoDB" id="1470350at2759"/>
<dbReference type="PRINTS" id="PR00463">
    <property type="entry name" value="EP450I"/>
</dbReference>
<proteinExistence type="inferred from homology"/>
<dbReference type="Pfam" id="PF00067">
    <property type="entry name" value="p450"/>
    <property type="match status" value="2"/>
</dbReference>
<dbReference type="PANTHER" id="PTHR24305">
    <property type="entry name" value="CYTOCHROME P450"/>
    <property type="match status" value="1"/>
</dbReference>
<dbReference type="InterPro" id="IPR001128">
    <property type="entry name" value="Cyt_P450"/>
</dbReference>
<sequence length="697" mass="78916">MVSDFPGLRLLVSPMSPLGLLLPALPFPLFTYPGFAFPWELKHKGLFEKFKCDTVSLCAADGRALLFTADVPFITELSSFASREVFPKPVDAYKVLSYLGSNLVVCEGEAWRRQRRIGAPAFSKSMFERLWIDMRDIVREMVEEERWEERTSLTYPSSLQVTDSGYTLKPGEIMAPHVVDLTLRMALAAIARAGFGMDFEWEAEASFTHVCQTFGNPQRWTWWLAILRWIWGICDVIFAPLACLFRPVITVVPAHFGPKASAFWKSAPLLPLRLVWVVMFYFLEELWTLFARPTEADFNPRKIKVHEALHLVAKDSTLRLAVPTWMMYLPFRRMRRMRIAFTTLEAELRRLAAEGKQYHQDQLDGRSQFNSASPQEERSDLMNNLVKAAMMDEAEMNDPKGSPSTGIVKGLTDEEIVGNIYIYFLAGHETTAHSLAWTLALLAAYPSYQDAVIEEINRVWPPDHSSYEPFRNDTSMDDYAKFPFVLACYWETLRLFPPVQMIPKLVAKDVAITVQASNVNPSLPNELPLARPKLNAHHSSWSSAASTLCPPTPVVEAKTNLGESGSCDTSLVQNDTGHTRFAVKKGTIVFVDPPGVHYNPQYWEDPETFDPTRFMRTYNKEAFIPFGVGHRACLGRKFSEVESVAMLIHLLKNYSVHLVPSSANGTVDVEAARAKFSRASVRITLTPAEIPLIFRRR</sequence>
<name>A0A0C3AL39_SERVB</name>
<protein>
    <recommendedName>
        <fullName evidence="13">Cytochrome P450</fullName>
    </recommendedName>
</protein>
<evidence type="ECO:0000256" key="3">
    <source>
        <dbReference type="ARBA" id="ARBA00010617"/>
    </source>
</evidence>
<dbReference type="GO" id="GO:0004497">
    <property type="term" value="F:monooxygenase activity"/>
    <property type="evidence" value="ECO:0007669"/>
    <property type="project" value="UniProtKB-KW"/>
</dbReference>
<dbReference type="GO" id="GO:0020037">
    <property type="term" value="F:heme binding"/>
    <property type="evidence" value="ECO:0007669"/>
    <property type="project" value="InterPro"/>
</dbReference>
<dbReference type="InterPro" id="IPR017972">
    <property type="entry name" value="Cyt_P450_CS"/>
</dbReference>
<keyword evidence="5 9" id="KW-0479">Metal-binding</keyword>
<reference evidence="11 12" key="1">
    <citation type="submission" date="2014-04" db="EMBL/GenBank/DDBJ databases">
        <authorList>
            <consortium name="DOE Joint Genome Institute"/>
            <person name="Kuo A."/>
            <person name="Zuccaro A."/>
            <person name="Kohler A."/>
            <person name="Nagy L.G."/>
            <person name="Floudas D."/>
            <person name="Copeland A."/>
            <person name="Barry K.W."/>
            <person name="Cichocki N."/>
            <person name="Veneault-Fourrey C."/>
            <person name="LaButti K."/>
            <person name="Lindquist E.A."/>
            <person name="Lipzen A."/>
            <person name="Lundell T."/>
            <person name="Morin E."/>
            <person name="Murat C."/>
            <person name="Sun H."/>
            <person name="Tunlid A."/>
            <person name="Henrissat B."/>
            <person name="Grigoriev I.V."/>
            <person name="Hibbett D.S."/>
            <person name="Martin F."/>
            <person name="Nordberg H.P."/>
            <person name="Cantor M.N."/>
            <person name="Hua S.X."/>
        </authorList>
    </citation>
    <scope>NUCLEOTIDE SEQUENCE [LARGE SCALE GENOMIC DNA]</scope>
    <source>
        <strain evidence="11 12">MAFF 305830</strain>
    </source>
</reference>
<dbReference type="AlphaFoldDB" id="A0A0C3AL39"/>
<feature type="binding site" description="axial binding residue" evidence="9">
    <location>
        <position position="633"/>
    </location>
    <ligand>
        <name>heme</name>
        <dbReference type="ChEBI" id="CHEBI:30413"/>
    </ligand>
    <ligandPart>
        <name>Fe</name>
        <dbReference type="ChEBI" id="CHEBI:18248"/>
    </ligandPart>
</feature>
<keyword evidence="12" id="KW-1185">Reference proteome</keyword>
<evidence type="ECO:0000256" key="4">
    <source>
        <dbReference type="ARBA" id="ARBA00022617"/>
    </source>
</evidence>
<accession>A0A0C3AL39</accession>
<dbReference type="SUPFAM" id="SSF48264">
    <property type="entry name" value="Cytochrome P450"/>
    <property type="match status" value="2"/>
</dbReference>
<dbReference type="STRING" id="933852.A0A0C3AL39"/>
<keyword evidence="7 9" id="KW-0408">Iron</keyword>
<evidence type="ECO:0008006" key="13">
    <source>
        <dbReference type="Google" id="ProtNLM"/>
    </source>
</evidence>
<dbReference type="Proteomes" id="UP000054097">
    <property type="component" value="Unassembled WGS sequence"/>
</dbReference>
<evidence type="ECO:0000256" key="8">
    <source>
        <dbReference type="ARBA" id="ARBA00023033"/>
    </source>
</evidence>
<dbReference type="InterPro" id="IPR036396">
    <property type="entry name" value="Cyt_P450_sf"/>
</dbReference>
<organism evidence="11 12">
    <name type="scientific">Serendipita vermifera MAFF 305830</name>
    <dbReference type="NCBI Taxonomy" id="933852"/>
    <lineage>
        <taxon>Eukaryota</taxon>
        <taxon>Fungi</taxon>
        <taxon>Dikarya</taxon>
        <taxon>Basidiomycota</taxon>
        <taxon>Agaricomycotina</taxon>
        <taxon>Agaricomycetes</taxon>
        <taxon>Sebacinales</taxon>
        <taxon>Serendipitaceae</taxon>
        <taxon>Serendipita</taxon>
    </lineage>
</organism>
<gene>
    <name evidence="11" type="ORF">M408DRAFT_50530</name>
</gene>
<evidence type="ECO:0000256" key="2">
    <source>
        <dbReference type="ARBA" id="ARBA00005179"/>
    </source>
</evidence>
<evidence type="ECO:0000256" key="9">
    <source>
        <dbReference type="PIRSR" id="PIRSR602401-1"/>
    </source>
</evidence>
<dbReference type="InterPro" id="IPR050121">
    <property type="entry name" value="Cytochrome_P450_monoxygenase"/>
</dbReference>
<keyword evidence="4 9" id="KW-0349">Heme</keyword>
<evidence type="ECO:0000256" key="10">
    <source>
        <dbReference type="RuleBase" id="RU000461"/>
    </source>
</evidence>
<evidence type="ECO:0000313" key="12">
    <source>
        <dbReference type="Proteomes" id="UP000054097"/>
    </source>
</evidence>